<accession>A0A6G1F0W3</accession>
<dbReference type="OrthoDB" id="616569at2759"/>
<comment type="caution">
    <text evidence="1">The sequence shown here is derived from an EMBL/GenBank/DDBJ whole genome shotgun (WGS) entry which is preliminary data.</text>
</comment>
<evidence type="ECO:0008006" key="3">
    <source>
        <dbReference type="Google" id="ProtNLM"/>
    </source>
</evidence>
<name>A0A6G1F0W3_9ORYZ</name>
<dbReference type="AlphaFoldDB" id="A0A6G1F0W3"/>
<dbReference type="EMBL" id="SPHZ02000002">
    <property type="protein sequence ID" value="KAF0930511.1"/>
    <property type="molecule type" value="Genomic_DNA"/>
</dbReference>
<reference evidence="1 2" key="1">
    <citation type="submission" date="2019-11" db="EMBL/GenBank/DDBJ databases">
        <title>Whole genome sequence of Oryza granulata.</title>
        <authorList>
            <person name="Li W."/>
        </authorList>
    </citation>
    <scope>NUCLEOTIDE SEQUENCE [LARGE SCALE GENOMIC DNA]</scope>
    <source>
        <strain evidence="2">cv. Menghai</strain>
        <tissue evidence="1">Leaf</tissue>
    </source>
</reference>
<dbReference type="Proteomes" id="UP000479710">
    <property type="component" value="Unassembled WGS sequence"/>
</dbReference>
<evidence type="ECO:0000313" key="2">
    <source>
        <dbReference type="Proteomes" id="UP000479710"/>
    </source>
</evidence>
<proteinExistence type="predicted"/>
<dbReference type="PANTHER" id="PTHR36140:SF9">
    <property type="entry name" value="F-BOX DOMAIN CONTAINING PROTEIN"/>
    <property type="match status" value="1"/>
</dbReference>
<protein>
    <recommendedName>
        <fullName evidence="3">F-box associated domain-containing protein</fullName>
    </recommendedName>
</protein>
<organism evidence="1 2">
    <name type="scientific">Oryza meyeriana var. granulata</name>
    <dbReference type="NCBI Taxonomy" id="110450"/>
    <lineage>
        <taxon>Eukaryota</taxon>
        <taxon>Viridiplantae</taxon>
        <taxon>Streptophyta</taxon>
        <taxon>Embryophyta</taxon>
        <taxon>Tracheophyta</taxon>
        <taxon>Spermatophyta</taxon>
        <taxon>Magnoliopsida</taxon>
        <taxon>Liliopsida</taxon>
        <taxon>Poales</taxon>
        <taxon>Poaceae</taxon>
        <taxon>BOP clade</taxon>
        <taxon>Oryzoideae</taxon>
        <taxon>Oryzeae</taxon>
        <taxon>Oryzinae</taxon>
        <taxon>Oryza</taxon>
        <taxon>Oryza meyeriana</taxon>
    </lineage>
</organism>
<sequence>MHIAHRRRLDPQRPPWNFFRVLIVYNRDRFTALLSYSSDTSSWSVEAKKVSGPKLTAWDLRKLGQGIVLGGVAYWLLRRTALAVRLDTPEPTQTRMPPDGVPNPLQQLRLLGVMPDGKLCFFDAAHGGGCVSVAWTVFETSAGEWVMEHSIRLTRLKIRCAVAINLRWFCDKGAIILFTLGRGSRNRGTYALNLATKKVDKLDDSVDCDSWRNFVGYEMDGAAYLKSIACHSSFPSV</sequence>
<gene>
    <name evidence="1" type="ORF">E2562_033252</name>
</gene>
<keyword evidence="2" id="KW-1185">Reference proteome</keyword>
<dbReference type="PANTHER" id="PTHR36140">
    <property type="entry name" value="F-BOX DOMAIN-CONTAINING PROTEIN-RELATED"/>
    <property type="match status" value="1"/>
</dbReference>
<evidence type="ECO:0000313" key="1">
    <source>
        <dbReference type="EMBL" id="KAF0930511.1"/>
    </source>
</evidence>